<evidence type="ECO:0000313" key="7">
    <source>
        <dbReference type="EMBL" id="MBB5940273.1"/>
    </source>
</evidence>
<comment type="caution">
    <text evidence="7">The sequence shown here is derived from an EMBL/GenBank/DDBJ whole genome shotgun (WGS) entry which is preliminary data.</text>
</comment>
<dbReference type="Proteomes" id="UP000588098">
    <property type="component" value="Unassembled WGS sequence"/>
</dbReference>
<proteinExistence type="inferred from homology"/>
<keyword evidence="6" id="KW-0814">Transposable element</keyword>
<gene>
    <name evidence="7" type="ORF">FHS42_007371</name>
</gene>
<dbReference type="GO" id="GO:0003677">
    <property type="term" value="F:DNA binding"/>
    <property type="evidence" value="ECO:0007669"/>
    <property type="project" value="UniProtKB-UniRule"/>
</dbReference>
<dbReference type="GO" id="GO:0006313">
    <property type="term" value="P:DNA transposition"/>
    <property type="evidence" value="ECO:0007669"/>
    <property type="project" value="UniProtKB-UniRule"/>
</dbReference>
<keyword evidence="4 6" id="KW-0238">DNA-binding</keyword>
<evidence type="ECO:0000256" key="5">
    <source>
        <dbReference type="ARBA" id="ARBA00023172"/>
    </source>
</evidence>
<sequence>MLQQLTKQVLKFALEDELIDHLGREPGGRAEGGRENYRNGHRSKTVISESGTVEVAVPRDRAGSFQP</sequence>
<dbReference type="InterPro" id="IPR001207">
    <property type="entry name" value="Transposase_mutator"/>
</dbReference>
<comment type="function">
    <text evidence="1 6">Required for the transposition of the insertion element.</text>
</comment>
<dbReference type="EMBL" id="JACHJL010000038">
    <property type="protein sequence ID" value="MBB5940273.1"/>
    <property type="molecule type" value="Genomic_DNA"/>
</dbReference>
<keyword evidence="8" id="KW-1185">Reference proteome</keyword>
<dbReference type="Pfam" id="PF00872">
    <property type="entry name" value="Transposase_mut"/>
    <property type="match status" value="1"/>
</dbReference>
<protein>
    <recommendedName>
        <fullName evidence="6">Mutator family transposase</fullName>
    </recommendedName>
</protein>
<evidence type="ECO:0000256" key="4">
    <source>
        <dbReference type="ARBA" id="ARBA00023125"/>
    </source>
</evidence>
<name>A0A7W9QIC2_9ACTN</name>
<keyword evidence="3 6" id="KW-0815">Transposition</keyword>
<dbReference type="PANTHER" id="PTHR33217:SF8">
    <property type="entry name" value="MUTATOR FAMILY TRANSPOSASE"/>
    <property type="match status" value="1"/>
</dbReference>
<accession>A0A7W9QIC2</accession>
<reference evidence="7 8" key="1">
    <citation type="submission" date="2020-08" db="EMBL/GenBank/DDBJ databases">
        <title>Genomic Encyclopedia of Type Strains, Phase III (KMG-III): the genomes of soil and plant-associated and newly described type strains.</title>
        <authorList>
            <person name="Whitman W."/>
        </authorList>
    </citation>
    <scope>NUCLEOTIDE SEQUENCE [LARGE SCALE GENOMIC DNA]</scope>
    <source>
        <strain evidence="7 8">CECT 8305</strain>
    </source>
</reference>
<keyword evidence="5 6" id="KW-0233">DNA recombination</keyword>
<evidence type="ECO:0000256" key="2">
    <source>
        <dbReference type="ARBA" id="ARBA00010961"/>
    </source>
</evidence>
<comment type="similarity">
    <text evidence="2 6">Belongs to the transposase mutator family.</text>
</comment>
<organism evidence="7 8">
    <name type="scientific">Streptomyces zagrosensis</name>
    <dbReference type="NCBI Taxonomy" id="1042984"/>
    <lineage>
        <taxon>Bacteria</taxon>
        <taxon>Bacillati</taxon>
        <taxon>Actinomycetota</taxon>
        <taxon>Actinomycetes</taxon>
        <taxon>Kitasatosporales</taxon>
        <taxon>Streptomycetaceae</taxon>
        <taxon>Streptomyces</taxon>
    </lineage>
</organism>
<dbReference type="PANTHER" id="PTHR33217">
    <property type="entry name" value="TRANSPOSASE FOR INSERTION SEQUENCE ELEMENT IS1081"/>
    <property type="match status" value="1"/>
</dbReference>
<evidence type="ECO:0000256" key="1">
    <source>
        <dbReference type="ARBA" id="ARBA00002190"/>
    </source>
</evidence>
<evidence type="ECO:0000256" key="6">
    <source>
        <dbReference type="RuleBase" id="RU365089"/>
    </source>
</evidence>
<evidence type="ECO:0000313" key="8">
    <source>
        <dbReference type="Proteomes" id="UP000588098"/>
    </source>
</evidence>
<dbReference type="AlphaFoldDB" id="A0A7W9QIC2"/>
<dbReference type="GO" id="GO:0004803">
    <property type="term" value="F:transposase activity"/>
    <property type="evidence" value="ECO:0007669"/>
    <property type="project" value="UniProtKB-UniRule"/>
</dbReference>
<evidence type="ECO:0000256" key="3">
    <source>
        <dbReference type="ARBA" id="ARBA00022578"/>
    </source>
</evidence>